<dbReference type="OrthoDB" id="1920702at2759"/>
<name>A0A6J1CJM9_MOMCH</name>
<dbReference type="SUPFAM" id="SSF49723">
    <property type="entry name" value="Lipase/lipooxygenase domain (PLAT/LH2 domain)"/>
    <property type="match status" value="1"/>
</dbReference>
<evidence type="ECO:0000313" key="2">
    <source>
        <dbReference type="RefSeq" id="XP_022141148.1"/>
    </source>
</evidence>
<dbReference type="InterPro" id="IPR010417">
    <property type="entry name" value="Embryo-specific_ATS3"/>
</dbReference>
<accession>A0A6J1CJM9</accession>
<evidence type="ECO:0000313" key="1">
    <source>
        <dbReference type="Proteomes" id="UP000504603"/>
    </source>
</evidence>
<proteinExistence type="predicted"/>
<dbReference type="RefSeq" id="XP_022141148.1">
    <property type="nucleotide sequence ID" value="XM_022285456.1"/>
</dbReference>
<dbReference type="Proteomes" id="UP000504603">
    <property type="component" value="Unplaced"/>
</dbReference>
<protein>
    <submittedName>
        <fullName evidence="2">Embryo-specific protein ATS3B-like</fullName>
    </submittedName>
</protein>
<dbReference type="InterPro" id="IPR036392">
    <property type="entry name" value="PLAT/LH2_dom_sf"/>
</dbReference>
<dbReference type="AlphaFoldDB" id="A0A6J1CJM9"/>
<sequence>MKLSEVRFSGAKESSVKMATLLPFLVFTFFAISAAESTASLPQAAPKSLTIAYIQQEGDCNYRVNITTSCSSPFYNSAEIGVLFGDAHGNQIYEPKLEVESKNAFGKCSKDIFEVVGPCVDQICFFYLYKNGSDDWIPETVQISGSDINTVEYKYNSSIPRETWYGFDDCDYFPPPSPPPPPPPPAPSAAGPRLPATWRWLAYAILCFSAAL</sequence>
<dbReference type="GeneID" id="111011611"/>
<organism evidence="1 2">
    <name type="scientific">Momordica charantia</name>
    <name type="common">Bitter gourd</name>
    <name type="synonym">Balsam pear</name>
    <dbReference type="NCBI Taxonomy" id="3673"/>
    <lineage>
        <taxon>Eukaryota</taxon>
        <taxon>Viridiplantae</taxon>
        <taxon>Streptophyta</taxon>
        <taxon>Embryophyta</taxon>
        <taxon>Tracheophyta</taxon>
        <taxon>Spermatophyta</taxon>
        <taxon>Magnoliopsida</taxon>
        <taxon>eudicotyledons</taxon>
        <taxon>Gunneridae</taxon>
        <taxon>Pentapetalae</taxon>
        <taxon>rosids</taxon>
        <taxon>fabids</taxon>
        <taxon>Cucurbitales</taxon>
        <taxon>Cucurbitaceae</taxon>
        <taxon>Momordiceae</taxon>
        <taxon>Momordica</taxon>
    </lineage>
</organism>
<keyword evidence="1" id="KW-1185">Reference proteome</keyword>
<dbReference type="PANTHER" id="PTHR31718:SF32">
    <property type="entry name" value="EMBRYO-SPECIFIC PROTEIN ATS3B"/>
    <property type="match status" value="1"/>
</dbReference>
<gene>
    <name evidence="2" type="primary">LOC111011611</name>
</gene>
<reference evidence="2" key="1">
    <citation type="submission" date="2025-08" db="UniProtKB">
        <authorList>
            <consortium name="RefSeq"/>
        </authorList>
    </citation>
    <scope>IDENTIFICATION</scope>
    <source>
        <strain evidence="2">OHB3-1</strain>
    </source>
</reference>
<dbReference type="KEGG" id="mcha:111011611"/>
<dbReference type="Pfam" id="PF06232">
    <property type="entry name" value="ATS3"/>
    <property type="match status" value="1"/>
</dbReference>
<dbReference type="PANTHER" id="PTHR31718">
    <property type="entry name" value="PLAT DOMAIN-CONTAINING PROTEIN"/>
    <property type="match status" value="1"/>
</dbReference>